<dbReference type="InterPro" id="IPR036388">
    <property type="entry name" value="WH-like_DNA-bd_sf"/>
</dbReference>
<sequence length="228" mass="25507">MGAKILVIDDELQIRKLLKVTLQAHGFTVIEAGTGADGLVSVAMERPDLAVLDLGLPDLDGAEVLRQIREWSQLPVIVLTVRDKESETVTILDSGADDYMTKPFAMGELVARIRVALRHAAHALTEPVLQIGDVQMDLARRVVEKQGQLVRLTPIEYDLLKTLVLHAGRVLTHHQLVKEVWGEQNSEATAHYLRVYIGHLRKKLEDDPTRPTLILTEPGIGYRFKDFQ</sequence>
<evidence type="ECO:0000256" key="9">
    <source>
        <dbReference type="ARBA" id="ARBA00074083"/>
    </source>
</evidence>
<gene>
    <name evidence="14" type="ORF">BM613_07975</name>
</gene>
<dbReference type="PANTHER" id="PTHR48111">
    <property type="entry name" value="REGULATOR OF RPOS"/>
    <property type="match status" value="1"/>
</dbReference>
<evidence type="ECO:0000256" key="2">
    <source>
        <dbReference type="ARBA" id="ARBA00022490"/>
    </source>
</evidence>
<evidence type="ECO:0000256" key="3">
    <source>
        <dbReference type="ARBA" id="ARBA00022553"/>
    </source>
</evidence>
<evidence type="ECO:0000313" key="14">
    <source>
        <dbReference type="EMBL" id="PWI57550.1"/>
    </source>
</evidence>
<dbReference type="Gene3D" id="6.10.250.690">
    <property type="match status" value="1"/>
</dbReference>
<dbReference type="GO" id="GO:0032993">
    <property type="term" value="C:protein-DNA complex"/>
    <property type="evidence" value="ECO:0007669"/>
    <property type="project" value="TreeGrafter"/>
</dbReference>
<comment type="caution">
    <text evidence="14">The sequence shown here is derived from an EMBL/GenBank/DDBJ whole genome shotgun (WGS) entry which is preliminary data.</text>
</comment>
<dbReference type="OrthoDB" id="2373414at2"/>
<evidence type="ECO:0000256" key="7">
    <source>
        <dbReference type="ARBA" id="ARBA00023163"/>
    </source>
</evidence>
<keyword evidence="2" id="KW-0963">Cytoplasm</keyword>
<evidence type="ECO:0000256" key="4">
    <source>
        <dbReference type="ARBA" id="ARBA00023012"/>
    </source>
</evidence>
<dbReference type="Gene3D" id="1.10.10.10">
    <property type="entry name" value="Winged helix-like DNA-binding domain superfamily/Winged helix DNA-binding domain"/>
    <property type="match status" value="1"/>
</dbReference>
<reference evidence="14 15" key="1">
    <citation type="submission" date="2016-11" db="EMBL/GenBank/DDBJ databases">
        <title>Comparative genomics of Acidibacillus ferroxidans species.</title>
        <authorList>
            <person name="Oliveira G."/>
            <person name="Nunes G."/>
            <person name="Oliveira R."/>
            <person name="Araujo F."/>
            <person name="Salim A."/>
            <person name="Scholte L."/>
            <person name="Morais D."/>
            <person name="Nancucheo I."/>
            <person name="Johnson D.B."/>
            <person name="Grail B."/>
            <person name="Bittencourt J."/>
            <person name="Valadares R."/>
        </authorList>
    </citation>
    <scope>NUCLEOTIDE SEQUENCE [LARGE SCALE GENOMIC DNA]</scope>
    <source>
        <strain evidence="14 15">Y002</strain>
    </source>
</reference>
<dbReference type="Gene3D" id="3.40.50.2300">
    <property type="match status" value="1"/>
</dbReference>
<keyword evidence="5" id="KW-0805">Transcription regulation</keyword>
<proteinExistence type="predicted"/>
<dbReference type="GO" id="GO:0045893">
    <property type="term" value="P:positive regulation of DNA-templated transcription"/>
    <property type="evidence" value="ECO:0007669"/>
    <property type="project" value="UniProtKB-ARBA"/>
</dbReference>
<name>A0A2U3D8E6_SULT2</name>
<evidence type="ECO:0000256" key="10">
    <source>
        <dbReference type="PROSITE-ProRule" id="PRU00169"/>
    </source>
</evidence>
<dbReference type="PROSITE" id="PS51755">
    <property type="entry name" value="OMPR_PHOB"/>
    <property type="match status" value="1"/>
</dbReference>
<evidence type="ECO:0000256" key="5">
    <source>
        <dbReference type="ARBA" id="ARBA00023015"/>
    </source>
</evidence>
<feature type="modified residue" description="4-aspartylphosphate" evidence="10">
    <location>
        <position position="53"/>
    </location>
</feature>
<dbReference type="Pfam" id="PF00486">
    <property type="entry name" value="Trans_reg_C"/>
    <property type="match status" value="1"/>
</dbReference>
<dbReference type="CDD" id="cd17620">
    <property type="entry name" value="REC_OmpR_KdpE-like"/>
    <property type="match status" value="1"/>
</dbReference>
<evidence type="ECO:0000256" key="1">
    <source>
        <dbReference type="ARBA" id="ARBA00004496"/>
    </source>
</evidence>
<dbReference type="CDD" id="cd00383">
    <property type="entry name" value="trans_reg_C"/>
    <property type="match status" value="1"/>
</dbReference>
<dbReference type="FunFam" id="3.40.50.2300:FF:000021">
    <property type="entry name" value="Two-component system response regulator KdpE"/>
    <property type="match status" value="1"/>
</dbReference>
<evidence type="ECO:0000259" key="13">
    <source>
        <dbReference type="PROSITE" id="PS51755"/>
    </source>
</evidence>
<keyword evidence="4" id="KW-0902">Two-component regulatory system</keyword>
<accession>A0A2U3D8E6</accession>
<evidence type="ECO:0000256" key="6">
    <source>
        <dbReference type="ARBA" id="ARBA00023125"/>
    </source>
</evidence>
<dbReference type="PROSITE" id="PS50110">
    <property type="entry name" value="RESPONSE_REGULATORY"/>
    <property type="match status" value="1"/>
</dbReference>
<dbReference type="InterPro" id="IPR039420">
    <property type="entry name" value="WalR-like"/>
</dbReference>
<dbReference type="GO" id="GO:0005829">
    <property type="term" value="C:cytosol"/>
    <property type="evidence" value="ECO:0007669"/>
    <property type="project" value="TreeGrafter"/>
</dbReference>
<dbReference type="EMBL" id="MPDK01000011">
    <property type="protein sequence ID" value="PWI57550.1"/>
    <property type="molecule type" value="Genomic_DNA"/>
</dbReference>
<comment type="function">
    <text evidence="8">Member of the two-component regulatory system KdpD/KdpE involved in the regulation of the kdp operon. Upon phosphorylation by KdpD, functions as a transcription regulator by direct binding to promoter regions of target genes to positively regulate their expression.</text>
</comment>
<comment type="subcellular location">
    <subcellularLocation>
        <location evidence="1">Cytoplasm</location>
    </subcellularLocation>
</comment>
<dbReference type="GO" id="GO:0000987">
    <property type="term" value="F:cis-regulatory region sequence-specific DNA binding"/>
    <property type="evidence" value="ECO:0007669"/>
    <property type="project" value="UniProtKB-ARBA"/>
</dbReference>
<dbReference type="GO" id="GO:0000156">
    <property type="term" value="F:phosphorelay response regulator activity"/>
    <property type="evidence" value="ECO:0007669"/>
    <property type="project" value="TreeGrafter"/>
</dbReference>
<dbReference type="PANTHER" id="PTHR48111:SF50">
    <property type="entry name" value="KDP OPERON TRANSCRIPTIONAL REGULATORY PROTEIN KDPE"/>
    <property type="match status" value="1"/>
</dbReference>
<feature type="DNA-binding region" description="OmpR/PhoB-type" evidence="11">
    <location>
        <begin position="126"/>
        <end position="226"/>
    </location>
</feature>
<evidence type="ECO:0000256" key="8">
    <source>
        <dbReference type="ARBA" id="ARBA00057085"/>
    </source>
</evidence>
<evidence type="ECO:0000259" key="12">
    <source>
        <dbReference type="PROSITE" id="PS50110"/>
    </source>
</evidence>
<dbReference type="Pfam" id="PF00072">
    <property type="entry name" value="Response_reg"/>
    <property type="match status" value="1"/>
</dbReference>
<dbReference type="SUPFAM" id="SSF52172">
    <property type="entry name" value="CheY-like"/>
    <property type="match status" value="1"/>
</dbReference>
<dbReference type="AlphaFoldDB" id="A0A2U3D8E6"/>
<dbReference type="FunFam" id="1.10.10.10:FF:000210">
    <property type="entry name" value="Winged-helix transcriptional response regulator KdpE"/>
    <property type="match status" value="1"/>
</dbReference>
<evidence type="ECO:0000313" key="15">
    <source>
        <dbReference type="Proteomes" id="UP000245380"/>
    </source>
</evidence>
<dbReference type="InterPro" id="IPR001789">
    <property type="entry name" value="Sig_transdc_resp-reg_receiver"/>
</dbReference>
<feature type="domain" description="OmpR/PhoB-type" evidence="13">
    <location>
        <begin position="126"/>
        <end position="226"/>
    </location>
</feature>
<keyword evidence="6 11" id="KW-0238">DNA-binding</keyword>
<dbReference type="GO" id="GO:0042802">
    <property type="term" value="F:identical protein binding"/>
    <property type="evidence" value="ECO:0007669"/>
    <property type="project" value="UniProtKB-ARBA"/>
</dbReference>
<dbReference type="InterPro" id="IPR011006">
    <property type="entry name" value="CheY-like_superfamily"/>
</dbReference>
<feature type="domain" description="Response regulatory" evidence="12">
    <location>
        <begin position="4"/>
        <end position="117"/>
    </location>
</feature>
<dbReference type="SMART" id="SM00448">
    <property type="entry name" value="REC"/>
    <property type="match status" value="1"/>
</dbReference>
<dbReference type="Proteomes" id="UP000245380">
    <property type="component" value="Unassembled WGS sequence"/>
</dbReference>
<keyword evidence="3 10" id="KW-0597">Phosphoprotein</keyword>
<keyword evidence="7" id="KW-0804">Transcription</keyword>
<keyword evidence="15" id="KW-1185">Reference proteome</keyword>
<dbReference type="RefSeq" id="WP_109430657.1">
    <property type="nucleotide sequence ID" value="NZ_MPDK01000011.1"/>
</dbReference>
<organism evidence="14 15">
    <name type="scientific">Sulfoacidibacillus thermotolerans</name>
    <name type="common">Acidibacillus sulfuroxidans</name>
    <dbReference type="NCBI Taxonomy" id="1765684"/>
    <lineage>
        <taxon>Bacteria</taxon>
        <taxon>Bacillati</taxon>
        <taxon>Bacillota</taxon>
        <taxon>Bacilli</taxon>
        <taxon>Bacillales</taxon>
        <taxon>Alicyclobacillaceae</taxon>
        <taxon>Sulfoacidibacillus</taxon>
    </lineage>
</organism>
<dbReference type="InterPro" id="IPR001867">
    <property type="entry name" value="OmpR/PhoB-type_DNA-bd"/>
</dbReference>
<dbReference type="SMART" id="SM00862">
    <property type="entry name" value="Trans_reg_C"/>
    <property type="match status" value="1"/>
</dbReference>
<protein>
    <recommendedName>
        <fullName evidence="9">Transcriptional regulatory protein KdpE</fullName>
    </recommendedName>
</protein>
<evidence type="ECO:0000256" key="11">
    <source>
        <dbReference type="PROSITE-ProRule" id="PRU01091"/>
    </source>
</evidence>